<dbReference type="STRING" id="41688.A0A2N3NCN8"/>
<dbReference type="PANTHER" id="PTHR13082">
    <property type="entry name" value="SAP18"/>
    <property type="match status" value="1"/>
</dbReference>
<dbReference type="VEuPathDB" id="FungiDB:jhhlp_001917"/>
<dbReference type="Pfam" id="PF06487">
    <property type="entry name" value="SAP18"/>
    <property type="match status" value="1"/>
</dbReference>
<dbReference type="GO" id="GO:0005634">
    <property type="term" value="C:nucleus"/>
    <property type="evidence" value="ECO:0007669"/>
    <property type="project" value="TreeGrafter"/>
</dbReference>
<evidence type="ECO:0000256" key="1">
    <source>
        <dbReference type="ARBA" id="ARBA00009143"/>
    </source>
</evidence>
<sequence>MSSIHSESDSEERTQFLVKVFYRTGSYPRHLTHSFTFRPEDIHSRYPPPYVSIYADQDSTLSDLAALLSANASPSPLPSPAGGTRLSFQLVFPDIRNAQQHRYMTKDLGSVVVGDFGPGDAPDDQALAKLRNDADRDGRKTLGQARFVVGDCVSCAILPPLEDGSVAPGVPTRRESKPSAWDAGRPGRDIRGGGGGGFGGAPSFPTGEWRRGERLPNAPRPRGGGRWR</sequence>
<evidence type="ECO:0008006" key="5">
    <source>
        <dbReference type="Google" id="ProtNLM"/>
    </source>
</evidence>
<evidence type="ECO:0000313" key="3">
    <source>
        <dbReference type="EMBL" id="PKS10167.1"/>
    </source>
</evidence>
<dbReference type="InterPro" id="IPR010516">
    <property type="entry name" value="SAP18"/>
</dbReference>
<dbReference type="Gene3D" id="3.10.20.550">
    <property type="entry name" value="ASAP complex, SAP18 subunit"/>
    <property type="match status" value="1"/>
</dbReference>
<keyword evidence="4" id="KW-1185">Reference proteome</keyword>
<protein>
    <recommendedName>
        <fullName evidence="5">Sin3 associated polypeptide p18</fullName>
    </recommendedName>
</protein>
<comment type="caution">
    <text evidence="3">The sequence shown here is derived from an EMBL/GenBank/DDBJ whole genome shotgun (WGS) entry which is preliminary data.</text>
</comment>
<comment type="similarity">
    <text evidence="1">Belongs to the SAP18 family.</text>
</comment>
<gene>
    <name evidence="3" type="ORF">jhhlp_001917</name>
</gene>
<reference evidence="3 4" key="1">
    <citation type="journal article" date="2017" name="G3 (Bethesda)">
        <title>First Draft Genome Sequence of the Pathogenic Fungus Lomentospora prolificans (Formerly Scedosporium prolificans).</title>
        <authorList>
            <person name="Luo R."/>
            <person name="Zimin A."/>
            <person name="Workman R."/>
            <person name="Fan Y."/>
            <person name="Pertea G."/>
            <person name="Grossman N."/>
            <person name="Wear M.P."/>
            <person name="Jia B."/>
            <person name="Miller H."/>
            <person name="Casadevall A."/>
            <person name="Timp W."/>
            <person name="Zhang S.X."/>
            <person name="Salzberg S.L."/>
        </authorList>
    </citation>
    <scope>NUCLEOTIDE SEQUENCE [LARGE SCALE GENOMIC DNA]</scope>
    <source>
        <strain evidence="3 4">JHH-5317</strain>
    </source>
</reference>
<proteinExistence type="inferred from homology"/>
<name>A0A2N3NCN8_9PEZI</name>
<dbReference type="InterPro" id="IPR042534">
    <property type="entry name" value="SAP18_sf"/>
</dbReference>
<dbReference type="InParanoid" id="A0A2N3NCN8"/>
<dbReference type="PANTHER" id="PTHR13082:SF0">
    <property type="entry name" value="HISTONE DEACETYLASE COMPLEX SUBUNIT SAP18"/>
    <property type="match status" value="1"/>
</dbReference>
<dbReference type="Proteomes" id="UP000233524">
    <property type="component" value="Unassembled WGS sequence"/>
</dbReference>
<feature type="region of interest" description="Disordered" evidence="2">
    <location>
        <begin position="163"/>
        <end position="228"/>
    </location>
</feature>
<dbReference type="EMBL" id="NLAX01000008">
    <property type="protein sequence ID" value="PKS10167.1"/>
    <property type="molecule type" value="Genomic_DNA"/>
</dbReference>
<evidence type="ECO:0000256" key="2">
    <source>
        <dbReference type="SAM" id="MobiDB-lite"/>
    </source>
</evidence>
<accession>A0A2N3NCN8</accession>
<evidence type="ECO:0000313" key="4">
    <source>
        <dbReference type="Proteomes" id="UP000233524"/>
    </source>
</evidence>
<dbReference type="AlphaFoldDB" id="A0A2N3NCN8"/>
<organism evidence="3 4">
    <name type="scientific">Lomentospora prolificans</name>
    <dbReference type="NCBI Taxonomy" id="41688"/>
    <lineage>
        <taxon>Eukaryota</taxon>
        <taxon>Fungi</taxon>
        <taxon>Dikarya</taxon>
        <taxon>Ascomycota</taxon>
        <taxon>Pezizomycotina</taxon>
        <taxon>Sordariomycetes</taxon>
        <taxon>Hypocreomycetidae</taxon>
        <taxon>Microascales</taxon>
        <taxon>Microascaceae</taxon>
        <taxon>Lomentospora</taxon>
    </lineage>
</organism>
<dbReference type="OrthoDB" id="440566at2759"/>